<dbReference type="Gene3D" id="3.40.50.2000">
    <property type="entry name" value="Glycogen Phosphorylase B"/>
    <property type="match status" value="1"/>
</dbReference>
<name>A0ABV1H3Y3_9FIRM</name>
<dbReference type="InterPro" id="IPR001296">
    <property type="entry name" value="Glyco_trans_1"/>
</dbReference>
<evidence type="ECO:0000313" key="3">
    <source>
        <dbReference type="Proteomes" id="UP001546774"/>
    </source>
</evidence>
<dbReference type="Gene3D" id="3.40.50.720">
    <property type="entry name" value="NAD(P)-binding Rossmann-like Domain"/>
    <property type="match status" value="1"/>
</dbReference>
<keyword evidence="3" id="KW-1185">Reference proteome</keyword>
<proteinExistence type="predicted"/>
<keyword evidence="2" id="KW-0328">Glycosyltransferase</keyword>
<sequence>MKYLLFGTGDYYNRYKKWFESADVVALLDNAVEKQNTVLDNIRVLSPQEGVKLEYDVIIILSFYVKPMKQQLLELGVEENKIYHFYDLHKILDIHRLKKPVQYYGDAKQIIFAPDITKKKILLLSQDMTLGGPAIALYHAAEILIQHGYQVVFGSMLDGPLKKILLDRGISVVVDVNLQLETMKENEWINHFSLIFCSTINFYVFLSERDCTIPAVWWLHDSLFFYDGVDKQCLRQMDKTNLTVLSVGSVPEQAIHTIVPDLSVNWLVYGVEDTADVHKNLIKYDDRVCFVTIGYIESRKGQDLLLQAILLLPEEIRKKAVFYFVGQDSSVMAQQIKHKIQTIPEVIITGTVNRRQIDEILNKADVLVCPSRQDPMPTVAAEAMMNSVPCLISDATGTAAYLTDGKNGMVFRNEDIKGLSHQLEMCIRQPERLGEMGKKARNVYEKIFSMRVFEEALIGTVNDLL</sequence>
<accession>A0ABV1H3Y3</accession>
<dbReference type="GO" id="GO:0016757">
    <property type="term" value="F:glycosyltransferase activity"/>
    <property type="evidence" value="ECO:0007669"/>
    <property type="project" value="UniProtKB-KW"/>
</dbReference>
<dbReference type="InterPro" id="IPR050194">
    <property type="entry name" value="Glycosyltransferase_grp1"/>
</dbReference>
<dbReference type="Pfam" id="PF16994">
    <property type="entry name" value="Glyco_trans_4_5"/>
    <property type="match status" value="1"/>
</dbReference>
<dbReference type="EMBL" id="JBBMFS010000003">
    <property type="protein sequence ID" value="MEQ2554391.1"/>
    <property type="molecule type" value="Genomic_DNA"/>
</dbReference>
<reference evidence="2" key="1">
    <citation type="submission" date="2024-03" db="EMBL/GenBank/DDBJ databases">
        <title>Human intestinal bacterial collection.</title>
        <authorList>
            <person name="Pauvert C."/>
            <person name="Hitch T.C.A."/>
            <person name="Clavel T."/>
        </authorList>
    </citation>
    <scope>NUCLEOTIDE SEQUENCE [LARGE SCALE GENOMIC DNA]</scope>
    <source>
        <strain evidence="2">CLA-AA-H89B</strain>
    </source>
</reference>
<organism evidence="2 3">
    <name type="scientific">Lachnospira intestinalis</name>
    <dbReference type="NCBI Taxonomy" id="3133158"/>
    <lineage>
        <taxon>Bacteria</taxon>
        <taxon>Bacillati</taxon>
        <taxon>Bacillota</taxon>
        <taxon>Clostridia</taxon>
        <taxon>Lachnospirales</taxon>
        <taxon>Lachnospiraceae</taxon>
        <taxon>Lachnospira</taxon>
    </lineage>
</organism>
<dbReference type="EC" id="2.4.-.-" evidence="2"/>
<comment type="caution">
    <text evidence="2">The sequence shown here is derived from an EMBL/GenBank/DDBJ whole genome shotgun (WGS) entry which is preliminary data.</text>
</comment>
<keyword evidence="2" id="KW-0808">Transferase</keyword>
<dbReference type="PANTHER" id="PTHR45947">
    <property type="entry name" value="SULFOQUINOVOSYL TRANSFERASE SQD2"/>
    <property type="match status" value="1"/>
</dbReference>
<gene>
    <name evidence="2" type="ORF">WMO37_05070</name>
</gene>
<dbReference type="Proteomes" id="UP001546774">
    <property type="component" value="Unassembled WGS sequence"/>
</dbReference>
<dbReference type="Pfam" id="PF00534">
    <property type="entry name" value="Glycos_transf_1"/>
    <property type="match status" value="1"/>
</dbReference>
<dbReference type="PANTHER" id="PTHR45947:SF3">
    <property type="entry name" value="SULFOQUINOVOSYL TRANSFERASE SQD2"/>
    <property type="match status" value="1"/>
</dbReference>
<feature type="domain" description="Glycosyl transferase family 1" evidence="1">
    <location>
        <begin position="278"/>
        <end position="442"/>
    </location>
</feature>
<protein>
    <submittedName>
        <fullName evidence="2">Glycosyltransferase family 4 protein</fullName>
        <ecNumber evidence="2">2.4.-.-</ecNumber>
    </submittedName>
</protein>
<dbReference type="InterPro" id="IPR041693">
    <property type="entry name" value="Glyco_trans_4_5"/>
</dbReference>
<evidence type="ECO:0000259" key="1">
    <source>
        <dbReference type="Pfam" id="PF00534"/>
    </source>
</evidence>
<dbReference type="SUPFAM" id="SSF53756">
    <property type="entry name" value="UDP-Glycosyltransferase/glycogen phosphorylase"/>
    <property type="match status" value="1"/>
</dbReference>
<evidence type="ECO:0000313" key="2">
    <source>
        <dbReference type="EMBL" id="MEQ2554391.1"/>
    </source>
</evidence>
<dbReference type="CDD" id="cd03801">
    <property type="entry name" value="GT4_PimA-like"/>
    <property type="match status" value="1"/>
</dbReference>